<feature type="transmembrane region" description="Helical" evidence="5">
    <location>
        <begin position="414"/>
        <end position="434"/>
    </location>
</feature>
<keyword evidence="5" id="KW-1003">Cell membrane</keyword>
<feature type="transmembrane region" description="Helical" evidence="5">
    <location>
        <begin position="205"/>
        <end position="230"/>
    </location>
</feature>
<protein>
    <recommendedName>
        <fullName evidence="5">NADH-quinone oxidoreductase subunit N</fullName>
        <ecNumber evidence="5">7.1.1.-</ecNumber>
    </recommendedName>
    <alternativeName>
        <fullName evidence="5">NADH dehydrogenase I subunit N</fullName>
    </alternativeName>
    <alternativeName>
        <fullName evidence="5">NDH-1 subunit N</fullName>
    </alternativeName>
</protein>
<dbReference type="InterPro" id="IPR001750">
    <property type="entry name" value="ND/Mrp_TM"/>
</dbReference>
<comment type="function">
    <text evidence="5">NDH-1 shuttles electrons from NADH, via FMN and iron-sulfur (Fe-S) centers, to quinones in the respiratory chain. The immediate electron acceptor for the enzyme in this species is believed to be ubiquinone. Couples the redox reaction to proton translocation (for every two electrons transferred, four hydrogen ions are translocated across the cytoplasmic membrane), and thus conserves the redox energy in a proton gradient.</text>
</comment>
<keyword evidence="3 5" id="KW-1133">Transmembrane helix</keyword>
<evidence type="ECO:0000256" key="4">
    <source>
        <dbReference type="ARBA" id="ARBA00023136"/>
    </source>
</evidence>
<comment type="subcellular location">
    <subcellularLocation>
        <location evidence="5">Cell membrane</location>
        <topology evidence="5">Multi-pass membrane protein</topology>
    </subcellularLocation>
    <subcellularLocation>
        <location evidence="1">Endomembrane system</location>
        <topology evidence="1">Multi-pass membrane protein</topology>
    </subcellularLocation>
    <subcellularLocation>
        <location evidence="6">Membrane</location>
        <topology evidence="6">Multi-pass membrane protein</topology>
    </subcellularLocation>
</comment>
<evidence type="ECO:0000256" key="6">
    <source>
        <dbReference type="RuleBase" id="RU000320"/>
    </source>
</evidence>
<keyword evidence="9" id="KW-1185">Reference proteome</keyword>
<dbReference type="PANTHER" id="PTHR22773">
    <property type="entry name" value="NADH DEHYDROGENASE"/>
    <property type="match status" value="1"/>
</dbReference>
<feature type="transmembrane region" description="Helical" evidence="5">
    <location>
        <begin position="301"/>
        <end position="322"/>
    </location>
</feature>
<comment type="catalytic activity">
    <reaction evidence="5">
        <text>a quinone + NADH + 5 H(+)(in) = a quinol + NAD(+) + 4 H(+)(out)</text>
        <dbReference type="Rhea" id="RHEA:57888"/>
        <dbReference type="ChEBI" id="CHEBI:15378"/>
        <dbReference type="ChEBI" id="CHEBI:24646"/>
        <dbReference type="ChEBI" id="CHEBI:57540"/>
        <dbReference type="ChEBI" id="CHEBI:57945"/>
        <dbReference type="ChEBI" id="CHEBI:132124"/>
    </reaction>
</comment>
<organism evidence="8 9">
    <name type="scientific">Noviherbaspirillum sedimenti</name>
    <dbReference type="NCBI Taxonomy" id="2320865"/>
    <lineage>
        <taxon>Bacteria</taxon>
        <taxon>Pseudomonadati</taxon>
        <taxon>Pseudomonadota</taxon>
        <taxon>Betaproteobacteria</taxon>
        <taxon>Burkholderiales</taxon>
        <taxon>Oxalobacteraceae</taxon>
        <taxon>Noviherbaspirillum</taxon>
    </lineage>
</organism>
<feature type="domain" description="NADH:quinone oxidoreductase/Mrp antiporter transmembrane" evidence="7">
    <location>
        <begin position="128"/>
        <end position="426"/>
    </location>
</feature>
<evidence type="ECO:0000256" key="5">
    <source>
        <dbReference type="HAMAP-Rule" id="MF_00445"/>
    </source>
</evidence>
<dbReference type="GO" id="GO:0005886">
    <property type="term" value="C:plasma membrane"/>
    <property type="evidence" value="ECO:0007669"/>
    <property type="project" value="UniProtKB-SubCell"/>
</dbReference>
<keyword evidence="5" id="KW-0520">NAD</keyword>
<dbReference type="Pfam" id="PF00361">
    <property type="entry name" value="Proton_antipo_M"/>
    <property type="match status" value="1"/>
</dbReference>
<feature type="transmembrane region" description="Helical" evidence="5">
    <location>
        <begin position="33"/>
        <end position="53"/>
    </location>
</feature>
<keyword evidence="5" id="KW-0813">Transport</keyword>
<dbReference type="HAMAP" id="MF_00445">
    <property type="entry name" value="NDH1_NuoN_1"/>
    <property type="match status" value="1"/>
</dbReference>
<keyword evidence="5" id="KW-0874">Quinone</keyword>
<evidence type="ECO:0000256" key="1">
    <source>
        <dbReference type="ARBA" id="ARBA00004127"/>
    </source>
</evidence>
<evidence type="ECO:0000313" key="9">
    <source>
        <dbReference type="Proteomes" id="UP000266327"/>
    </source>
</evidence>
<accession>A0A3A3FZJ2</accession>
<dbReference type="Proteomes" id="UP000266327">
    <property type="component" value="Unassembled WGS sequence"/>
</dbReference>
<gene>
    <name evidence="5 8" type="primary">nuoN</name>
    <name evidence="8" type="ORF">D3878_03680</name>
</gene>
<dbReference type="GO" id="GO:0008137">
    <property type="term" value="F:NADH dehydrogenase (ubiquinone) activity"/>
    <property type="evidence" value="ECO:0007669"/>
    <property type="project" value="InterPro"/>
</dbReference>
<keyword evidence="4 5" id="KW-0472">Membrane</keyword>
<dbReference type="AlphaFoldDB" id="A0A3A3FZJ2"/>
<feature type="transmembrane region" description="Helical" evidence="5">
    <location>
        <begin position="73"/>
        <end position="90"/>
    </location>
</feature>
<name>A0A3A3FZJ2_9BURK</name>
<evidence type="ECO:0000256" key="2">
    <source>
        <dbReference type="ARBA" id="ARBA00022692"/>
    </source>
</evidence>
<dbReference type="EMBL" id="QYUQ01000002">
    <property type="protein sequence ID" value="RJG00795.1"/>
    <property type="molecule type" value="Genomic_DNA"/>
</dbReference>
<dbReference type="PRINTS" id="PR01434">
    <property type="entry name" value="NADHDHGNASE5"/>
</dbReference>
<feature type="transmembrane region" description="Helical" evidence="5">
    <location>
        <begin position="6"/>
        <end position="26"/>
    </location>
</feature>
<feature type="transmembrane region" description="Helical" evidence="5">
    <location>
        <begin position="161"/>
        <end position="185"/>
    </location>
</feature>
<dbReference type="GO" id="GO:0048038">
    <property type="term" value="F:quinone binding"/>
    <property type="evidence" value="ECO:0007669"/>
    <property type="project" value="UniProtKB-KW"/>
</dbReference>
<reference evidence="9" key="1">
    <citation type="submission" date="2018-09" db="EMBL/GenBank/DDBJ databases">
        <authorList>
            <person name="Zhu H."/>
        </authorList>
    </citation>
    <scope>NUCLEOTIDE SEQUENCE [LARGE SCALE GENOMIC DNA]</scope>
    <source>
        <strain evidence="9">K1S02-23</strain>
    </source>
</reference>
<dbReference type="EC" id="7.1.1.-" evidence="5"/>
<evidence type="ECO:0000256" key="3">
    <source>
        <dbReference type="ARBA" id="ARBA00022989"/>
    </source>
</evidence>
<feature type="transmembrane region" description="Helical" evidence="5">
    <location>
        <begin position="102"/>
        <end position="124"/>
    </location>
</feature>
<comment type="caution">
    <text evidence="8">The sequence shown here is derived from an EMBL/GenBank/DDBJ whole genome shotgun (WGS) entry which is preliminary data.</text>
</comment>
<proteinExistence type="inferred from homology"/>
<sequence>MNLIPVYPEIFLLIATSAILLIDMFLPDEKRNITYMLSLATLVVCAALSLYSFEAGTVTYTFSNMFVSDPMSHLLKLFSYLAVGVTLVYSRQYIVERGMASGGILGGEFYVLALFSLLGQMVMISGTSFLSIYLGLELMSLSLYALVALRRNDSTSTEAAMKYFVLGALASGFLLYGMSMLYGATGSLDVNAVAKAAVSGTIKPMVLVFGIVFLVAGLAFKLGAVPFHMWVPDVYQGSPTPVTLLLGAAPKLATFAICVRLLVEGLLPLAFDWQQMLLVLAVLSLAIGNITAIVQTNLKRMLAYSTISHMGFVLLGLLSGVVNQSSAGAVGAYSSAMFYAITYVLTTLGSFGIVILLSRAGFEADKLEDLKGLNQRSPWFALVMLILMFSLAGVPPMVGFYAKLSVLQAVLGTGQIWLALVAVLFSLVGAFYYLRVIKLMYFDAPVDTAPIVASSDMRVTLSLNGVAIVALGILPGGLMAACESAIGQSIGHALKNLAGMAA</sequence>
<dbReference type="NCBIfam" id="TIGR01770">
    <property type="entry name" value="NDH_I_N"/>
    <property type="match status" value="1"/>
</dbReference>
<keyword evidence="8" id="KW-0560">Oxidoreductase</keyword>
<dbReference type="GO" id="GO:0012505">
    <property type="term" value="C:endomembrane system"/>
    <property type="evidence" value="ECO:0007669"/>
    <property type="project" value="UniProtKB-SubCell"/>
</dbReference>
<feature type="transmembrane region" description="Helical" evidence="5">
    <location>
        <begin position="275"/>
        <end position="294"/>
    </location>
</feature>
<keyword evidence="5" id="KW-0830">Ubiquinone</keyword>
<comment type="subunit">
    <text evidence="5">NDH-1 is composed of 14 different subunits. Subunits NuoA, H, J, K, L, M, N constitute the membrane sector of the complex.</text>
</comment>
<dbReference type="GO" id="GO:0042773">
    <property type="term" value="P:ATP synthesis coupled electron transport"/>
    <property type="evidence" value="ECO:0007669"/>
    <property type="project" value="InterPro"/>
</dbReference>
<dbReference type="RefSeq" id="WP_119784250.1">
    <property type="nucleotide sequence ID" value="NZ_QYUQ01000002.1"/>
</dbReference>
<feature type="transmembrane region" description="Helical" evidence="5">
    <location>
        <begin position="242"/>
        <end position="263"/>
    </location>
</feature>
<feature type="transmembrane region" description="Helical" evidence="5">
    <location>
        <begin position="130"/>
        <end position="149"/>
    </location>
</feature>
<comment type="similarity">
    <text evidence="5">Belongs to the complex I subunit 2 family.</text>
</comment>
<dbReference type="OrthoDB" id="9768329at2"/>
<dbReference type="NCBIfam" id="NF004442">
    <property type="entry name" value="PRK05777.1-5"/>
    <property type="match status" value="1"/>
</dbReference>
<keyword evidence="5" id="KW-1278">Translocase</keyword>
<feature type="transmembrane region" description="Helical" evidence="5">
    <location>
        <begin position="337"/>
        <end position="358"/>
    </location>
</feature>
<keyword evidence="2 5" id="KW-0812">Transmembrane</keyword>
<feature type="transmembrane region" description="Helical" evidence="5">
    <location>
        <begin position="379"/>
        <end position="402"/>
    </location>
</feature>
<evidence type="ECO:0000313" key="8">
    <source>
        <dbReference type="EMBL" id="RJG00795.1"/>
    </source>
</evidence>
<evidence type="ECO:0000259" key="7">
    <source>
        <dbReference type="Pfam" id="PF00361"/>
    </source>
</evidence>
<dbReference type="GO" id="GO:0050136">
    <property type="term" value="F:NADH dehydrogenase (quinone) (non-electrogenic) activity"/>
    <property type="evidence" value="ECO:0007669"/>
    <property type="project" value="UniProtKB-UniRule"/>
</dbReference>
<dbReference type="InterPro" id="IPR010096">
    <property type="entry name" value="NADH-Q_OxRdtase_suN/2"/>
</dbReference>